<evidence type="ECO:0000313" key="4">
    <source>
        <dbReference type="EMBL" id="MCT8336185.1"/>
    </source>
</evidence>
<evidence type="ECO:0000259" key="1">
    <source>
        <dbReference type="Pfam" id="PF01523"/>
    </source>
</evidence>
<dbReference type="Pfam" id="PF19290">
    <property type="entry name" value="PmbA_TldD_2nd"/>
    <property type="match status" value="1"/>
</dbReference>
<dbReference type="InterPro" id="IPR036059">
    <property type="entry name" value="TldD/PmbA_sf"/>
</dbReference>
<dbReference type="RefSeq" id="WP_261596236.1">
    <property type="nucleotide sequence ID" value="NZ_VHLL01000001.1"/>
</dbReference>
<dbReference type="SUPFAM" id="SSF111283">
    <property type="entry name" value="Putative modulator of DNA gyrase, PmbA/TldD"/>
    <property type="match status" value="1"/>
</dbReference>
<organism evidence="4 5">
    <name type="scientific">Methanoculleus formosensis</name>
    <dbReference type="NCBI Taxonomy" id="2590886"/>
    <lineage>
        <taxon>Archaea</taxon>
        <taxon>Methanobacteriati</taxon>
        <taxon>Methanobacteriota</taxon>
        <taxon>Stenosarchaea group</taxon>
        <taxon>Methanomicrobia</taxon>
        <taxon>Methanomicrobiales</taxon>
        <taxon>Methanomicrobiaceae</taxon>
        <taxon>Methanoculleus</taxon>
    </lineage>
</organism>
<reference evidence="4" key="1">
    <citation type="submission" date="2019-06" db="EMBL/GenBank/DDBJ databases">
        <title>Methanoculleus strain from Tamsui River, Taipei, Taiwan.</title>
        <authorList>
            <person name="You Y.-T."/>
            <person name="Chen S.-C."/>
            <person name="Lai S.-J."/>
            <person name="Lee Y.-C."/>
            <person name="Lai M.-C."/>
        </authorList>
    </citation>
    <scope>NUCLEOTIDE SEQUENCE</scope>
    <source>
        <strain evidence="4">Afa-1</strain>
    </source>
</reference>
<dbReference type="Pfam" id="PF01523">
    <property type="entry name" value="PmbA_TldD_1st"/>
    <property type="match status" value="1"/>
</dbReference>
<accession>A0A9E4ZI90</accession>
<feature type="domain" description="Metalloprotease TldD/E C-terminal" evidence="2">
    <location>
        <begin position="214"/>
        <end position="429"/>
    </location>
</feature>
<dbReference type="InterPro" id="IPR047657">
    <property type="entry name" value="PmbA"/>
</dbReference>
<dbReference type="Pfam" id="PF19289">
    <property type="entry name" value="PmbA_TldD_3rd"/>
    <property type="match status" value="1"/>
</dbReference>
<evidence type="ECO:0000313" key="5">
    <source>
        <dbReference type="Proteomes" id="UP001065682"/>
    </source>
</evidence>
<dbReference type="InterPro" id="IPR045570">
    <property type="entry name" value="Metalloprtase-TldD/E_cen_dom"/>
</dbReference>
<dbReference type="Gene3D" id="3.30.2290.10">
    <property type="entry name" value="PmbA/TldD superfamily"/>
    <property type="match status" value="1"/>
</dbReference>
<comment type="caution">
    <text evidence="4">The sequence shown here is derived from an EMBL/GenBank/DDBJ whole genome shotgun (WGS) entry which is preliminary data.</text>
</comment>
<dbReference type="InterPro" id="IPR035068">
    <property type="entry name" value="TldD/PmbA_N"/>
</dbReference>
<dbReference type="InterPro" id="IPR002510">
    <property type="entry name" value="Metalloprtase-TldD/E_N"/>
</dbReference>
<dbReference type="InterPro" id="IPR045569">
    <property type="entry name" value="Metalloprtase-TldD/E_C"/>
</dbReference>
<evidence type="ECO:0000259" key="3">
    <source>
        <dbReference type="Pfam" id="PF19290"/>
    </source>
</evidence>
<dbReference type="EMBL" id="VHLL01000001">
    <property type="protein sequence ID" value="MCT8336185.1"/>
    <property type="molecule type" value="Genomic_DNA"/>
</dbReference>
<dbReference type="GO" id="GO:0008237">
    <property type="term" value="F:metallopeptidase activity"/>
    <property type="evidence" value="ECO:0007669"/>
    <property type="project" value="InterPro"/>
</dbReference>
<dbReference type="PANTHER" id="PTHR43421:SF1">
    <property type="entry name" value="METALLOPROTEASE PMBA"/>
    <property type="match status" value="1"/>
</dbReference>
<dbReference type="AlphaFoldDB" id="A0A9E4ZI90"/>
<name>A0A9E4ZI90_9EURY</name>
<dbReference type="Proteomes" id="UP001065682">
    <property type="component" value="Unassembled WGS sequence"/>
</dbReference>
<proteinExistence type="predicted"/>
<feature type="domain" description="Metalloprotease TldD/E central" evidence="3">
    <location>
        <begin position="112"/>
        <end position="207"/>
    </location>
</feature>
<feature type="domain" description="Metalloprotease TldD/E N-terminal" evidence="1">
    <location>
        <begin position="22"/>
        <end position="81"/>
    </location>
</feature>
<sequence length="430" mass="45836">MNGDDLIERILREGERRADEIEVFYARGLSVGAEIKKGVLGNAEESEAWSMAVRTVRDGRIGFSATSDPDRWQECLDAALASGRLATPQQWGGFPKPADLAGTPSANDENLVVAVEDAARMVDDLLSGAAEHPVEVVGGGANLARSYLAVANSNGVFYGMGRTAASVSLETIREQSTGYEFDASPFLAEIDPRSVGERAAWLAARSLGGREIETGRYDVVLSPIAAASLIGQVLLPALSGRNVKAGRSFLADKVGEQVFDECLSVYDDPFAPGLGSAAFDAEGVPTRRLVFVEQGVLRGFAYDLKTGYRYGEGSTGSAVRSGGEGPGIGFHNLFIDGPRVKEPGDERAIWIHDVVGAHTANPFSGDFSVEISNPFWMEGGEPVEPIRTAMLSGNIFEMLADLGGLGNDTRRVGRLTIPSIRLNNQQIIGK</sequence>
<dbReference type="GO" id="GO:0006508">
    <property type="term" value="P:proteolysis"/>
    <property type="evidence" value="ECO:0007669"/>
    <property type="project" value="InterPro"/>
</dbReference>
<dbReference type="GO" id="GO:0005829">
    <property type="term" value="C:cytosol"/>
    <property type="evidence" value="ECO:0007669"/>
    <property type="project" value="TreeGrafter"/>
</dbReference>
<evidence type="ECO:0000259" key="2">
    <source>
        <dbReference type="Pfam" id="PF19289"/>
    </source>
</evidence>
<gene>
    <name evidence="4" type="ORF">FKB36_01385</name>
</gene>
<keyword evidence="5" id="KW-1185">Reference proteome</keyword>
<dbReference type="PANTHER" id="PTHR43421">
    <property type="entry name" value="METALLOPROTEASE PMBA"/>
    <property type="match status" value="1"/>
</dbReference>
<protein>
    <submittedName>
        <fullName evidence="4">TldD/PmbA family protein</fullName>
    </submittedName>
</protein>